<feature type="domain" description="Core-binding (CB)" evidence="6">
    <location>
        <begin position="115"/>
        <end position="194"/>
    </location>
</feature>
<dbReference type="InterPro" id="IPR013762">
    <property type="entry name" value="Integrase-like_cat_sf"/>
</dbReference>
<dbReference type="InterPro" id="IPR002104">
    <property type="entry name" value="Integrase_catalytic"/>
</dbReference>
<dbReference type="PROSITE" id="PS51898">
    <property type="entry name" value="TYR_RECOMBINASE"/>
    <property type="match status" value="1"/>
</dbReference>
<dbReference type="PANTHER" id="PTHR30349:SF90">
    <property type="entry name" value="TYROSINE RECOMBINASE XERD"/>
    <property type="match status" value="1"/>
</dbReference>
<dbReference type="InterPro" id="IPR044068">
    <property type="entry name" value="CB"/>
</dbReference>
<protein>
    <submittedName>
        <fullName evidence="7">Integrase</fullName>
    </submittedName>
</protein>
<dbReference type="Pfam" id="PF02899">
    <property type="entry name" value="Phage_int_SAM_1"/>
    <property type="match status" value="1"/>
</dbReference>
<dbReference type="Pfam" id="PF00589">
    <property type="entry name" value="Phage_integrase"/>
    <property type="match status" value="1"/>
</dbReference>
<gene>
    <name evidence="7" type="ORF">FDK13_35110</name>
</gene>
<comment type="caution">
    <text evidence="7">The sequence shown here is derived from an EMBL/GenBank/DDBJ whole genome shotgun (WGS) entry which is preliminary data.</text>
</comment>
<evidence type="ECO:0000259" key="6">
    <source>
        <dbReference type="PROSITE" id="PS51900"/>
    </source>
</evidence>
<organism evidence="7 8">
    <name type="scientific">Dyadobacter frigoris</name>
    <dbReference type="NCBI Taxonomy" id="2576211"/>
    <lineage>
        <taxon>Bacteria</taxon>
        <taxon>Pseudomonadati</taxon>
        <taxon>Bacteroidota</taxon>
        <taxon>Cytophagia</taxon>
        <taxon>Cytophagales</taxon>
        <taxon>Spirosomataceae</taxon>
        <taxon>Dyadobacter</taxon>
    </lineage>
</organism>
<dbReference type="CDD" id="cd01188">
    <property type="entry name" value="INT_RitA_C_like"/>
    <property type="match status" value="1"/>
</dbReference>
<dbReference type="Gene3D" id="1.10.443.10">
    <property type="entry name" value="Intergrase catalytic core"/>
    <property type="match status" value="1"/>
</dbReference>
<proteinExistence type="predicted"/>
<dbReference type="InterPro" id="IPR004107">
    <property type="entry name" value="Integrase_SAM-like_N"/>
</dbReference>
<dbReference type="InterPro" id="IPR011010">
    <property type="entry name" value="DNA_brk_join_enz"/>
</dbReference>
<keyword evidence="2 4" id="KW-0238">DNA-binding</keyword>
<keyword evidence="8" id="KW-1185">Reference proteome</keyword>
<dbReference type="GO" id="GO:0015074">
    <property type="term" value="P:DNA integration"/>
    <property type="evidence" value="ECO:0007669"/>
    <property type="project" value="UniProtKB-KW"/>
</dbReference>
<dbReference type="Proteomes" id="UP000304900">
    <property type="component" value="Unassembled WGS sequence"/>
</dbReference>
<dbReference type="OrthoDB" id="971062at2"/>
<sequence>MAILPSQITGVSMETFEELIKQCIQHFERQRFSTGRINMYRFLWLKKLMPYMIKESVPYYDASVGEKFLRTIVTGDIISRYQDDIIRSVNFLNEFQETGTISSHHFKPLERELSGPIGLAMEQFLLHLGALRRTQKTVSEYRRALYRLFIYLESKQIQCLQAISETHIVTFLSTSTNNKALIISSIRFFLQYLHKEHLLENDLSLVFDGYKYSRSEKLPSVYSKSEVLQIEASIQRSDATGKRNYAMMLLATRLGLRASDIAHLSFSNIDWEESTITLCQYKTGNDIKLPLLTAVGEALIDYLKYGRKNSESDKVFLFTIAPFSPMTKSSVSNMFCRIIEASKVDVRGRRHGAHAMRHSLACRFLENKESMPVISEALGHRSTETTMSYLRIDLESLNQCALHVPPVSSSFYEQKGGVFYE</sequence>
<dbReference type="PANTHER" id="PTHR30349">
    <property type="entry name" value="PHAGE INTEGRASE-RELATED"/>
    <property type="match status" value="1"/>
</dbReference>
<evidence type="ECO:0000313" key="7">
    <source>
        <dbReference type="EMBL" id="TKT84312.1"/>
    </source>
</evidence>
<dbReference type="GO" id="GO:0006310">
    <property type="term" value="P:DNA recombination"/>
    <property type="evidence" value="ECO:0007669"/>
    <property type="project" value="UniProtKB-KW"/>
</dbReference>
<keyword evidence="3" id="KW-0233">DNA recombination</keyword>
<reference evidence="7 8" key="1">
    <citation type="submission" date="2019-05" db="EMBL/GenBank/DDBJ databases">
        <title>Dyadobacter AR-3-8 sp. nov., isolated from arctic soil.</title>
        <authorList>
            <person name="Chaudhary D.K."/>
        </authorList>
    </citation>
    <scope>NUCLEOTIDE SEQUENCE [LARGE SCALE GENOMIC DNA]</scope>
    <source>
        <strain evidence="7 8">AR-3-8</strain>
    </source>
</reference>
<dbReference type="EMBL" id="SZVO01000047">
    <property type="protein sequence ID" value="TKT84312.1"/>
    <property type="molecule type" value="Genomic_DNA"/>
</dbReference>
<evidence type="ECO:0000256" key="2">
    <source>
        <dbReference type="ARBA" id="ARBA00023125"/>
    </source>
</evidence>
<evidence type="ECO:0000256" key="4">
    <source>
        <dbReference type="PROSITE-ProRule" id="PRU01248"/>
    </source>
</evidence>
<dbReference type="PROSITE" id="PS51900">
    <property type="entry name" value="CB"/>
    <property type="match status" value="1"/>
</dbReference>
<evidence type="ECO:0000313" key="8">
    <source>
        <dbReference type="Proteomes" id="UP000304900"/>
    </source>
</evidence>
<dbReference type="GO" id="GO:0003677">
    <property type="term" value="F:DNA binding"/>
    <property type="evidence" value="ECO:0007669"/>
    <property type="project" value="UniProtKB-UniRule"/>
</dbReference>
<feature type="domain" description="Tyr recombinase" evidence="5">
    <location>
        <begin position="217"/>
        <end position="402"/>
    </location>
</feature>
<evidence type="ECO:0000256" key="3">
    <source>
        <dbReference type="ARBA" id="ARBA00023172"/>
    </source>
</evidence>
<dbReference type="AlphaFoldDB" id="A0A4U6CJH4"/>
<dbReference type="Gene3D" id="1.10.150.130">
    <property type="match status" value="1"/>
</dbReference>
<keyword evidence="1" id="KW-0229">DNA integration</keyword>
<name>A0A4U6CJH4_9BACT</name>
<dbReference type="SUPFAM" id="SSF56349">
    <property type="entry name" value="DNA breaking-rejoining enzymes"/>
    <property type="match status" value="1"/>
</dbReference>
<accession>A0A4U6CJH4</accession>
<dbReference type="InterPro" id="IPR010998">
    <property type="entry name" value="Integrase_recombinase_N"/>
</dbReference>
<evidence type="ECO:0000259" key="5">
    <source>
        <dbReference type="PROSITE" id="PS51898"/>
    </source>
</evidence>
<dbReference type="InterPro" id="IPR050090">
    <property type="entry name" value="Tyrosine_recombinase_XerCD"/>
</dbReference>
<evidence type="ECO:0000256" key="1">
    <source>
        <dbReference type="ARBA" id="ARBA00022908"/>
    </source>
</evidence>